<dbReference type="AlphaFoldDB" id="Q6YZT4"/>
<proteinExistence type="predicted"/>
<feature type="region of interest" description="Disordered" evidence="1">
    <location>
        <begin position="1"/>
        <end position="21"/>
    </location>
</feature>
<protein>
    <submittedName>
        <fullName evidence="2">BKRF1 encodes EBNA-1 protein, latent cycle gene-like</fullName>
    </submittedName>
</protein>
<sequence>MAQPFRAIEGAIQGENWGELKRKERGLIPPNLFWNPMLESRGFEGGSEQGFHGRERSRAGGRRRPARGPHAVGRAVSARAARVRTAGSARPGLGRADGPRQAGRKEEEGEEAREREGRGGSWAGRGREREGGEGDFGLGLAQRRKEDYF</sequence>
<evidence type="ECO:0000256" key="1">
    <source>
        <dbReference type="SAM" id="MobiDB-lite"/>
    </source>
</evidence>
<dbReference type="Proteomes" id="UP000000763">
    <property type="component" value="Chromosome 8"/>
</dbReference>
<feature type="region of interest" description="Disordered" evidence="1">
    <location>
        <begin position="35"/>
        <end position="149"/>
    </location>
</feature>
<reference evidence="3" key="2">
    <citation type="journal article" date="2008" name="Nucleic Acids Res.">
        <title>The rice annotation project database (RAP-DB): 2008 update.</title>
        <authorList>
            <consortium name="The rice annotation project (RAP)"/>
        </authorList>
    </citation>
    <scope>GENOME REANNOTATION</scope>
    <source>
        <strain evidence="3">cv. Nipponbare</strain>
    </source>
</reference>
<evidence type="ECO:0000313" key="2">
    <source>
        <dbReference type="EMBL" id="BAD03716.1"/>
    </source>
</evidence>
<dbReference type="EMBL" id="AP005512">
    <property type="protein sequence ID" value="BAD03716.1"/>
    <property type="molecule type" value="Genomic_DNA"/>
</dbReference>
<name>Q6YZT4_ORYSJ</name>
<accession>Q6YZT4</accession>
<evidence type="ECO:0000313" key="3">
    <source>
        <dbReference type="Proteomes" id="UP000000763"/>
    </source>
</evidence>
<reference evidence="3" key="1">
    <citation type="journal article" date="2005" name="Nature">
        <title>The map-based sequence of the rice genome.</title>
        <authorList>
            <consortium name="International rice genome sequencing project (IRGSP)"/>
            <person name="Matsumoto T."/>
            <person name="Wu J."/>
            <person name="Kanamori H."/>
            <person name="Katayose Y."/>
            <person name="Fujisawa M."/>
            <person name="Namiki N."/>
            <person name="Mizuno H."/>
            <person name="Yamamoto K."/>
            <person name="Antonio B.A."/>
            <person name="Baba T."/>
            <person name="Sakata K."/>
            <person name="Nagamura Y."/>
            <person name="Aoki H."/>
            <person name="Arikawa K."/>
            <person name="Arita K."/>
            <person name="Bito T."/>
            <person name="Chiden Y."/>
            <person name="Fujitsuka N."/>
            <person name="Fukunaka R."/>
            <person name="Hamada M."/>
            <person name="Harada C."/>
            <person name="Hayashi A."/>
            <person name="Hijishita S."/>
            <person name="Honda M."/>
            <person name="Hosokawa S."/>
            <person name="Ichikawa Y."/>
            <person name="Idonuma A."/>
            <person name="Iijima M."/>
            <person name="Ikeda M."/>
            <person name="Ikeno M."/>
            <person name="Ito K."/>
            <person name="Ito S."/>
            <person name="Ito T."/>
            <person name="Ito Y."/>
            <person name="Ito Y."/>
            <person name="Iwabuchi A."/>
            <person name="Kamiya K."/>
            <person name="Karasawa W."/>
            <person name="Kurita K."/>
            <person name="Katagiri S."/>
            <person name="Kikuta A."/>
            <person name="Kobayashi H."/>
            <person name="Kobayashi N."/>
            <person name="Machita K."/>
            <person name="Maehara T."/>
            <person name="Masukawa M."/>
            <person name="Mizubayashi T."/>
            <person name="Mukai Y."/>
            <person name="Nagasaki H."/>
            <person name="Nagata Y."/>
            <person name="Naito S."/>
            <person name="Nakashima M."/>
            <person name="Nakama Y."/>
            <person name="Nakamichi Y."/>
            <person name="Nakamura M."/>
            <person name="Meguro A."/>
            <person name="Negishi M."/>
            <person name="Ohta I."/>
            <person name="Ohta T."/>
            <person name="Okamoto M."/>
            <person name="Ono N."/>
            <person name="Saji S."/>
            <person name="Sakaguchi M."/>
            <person name="Sakai K."/>
            <person name="Shibata M."/>
            <person name="Shimokawa T."/>
            <person name="Song J."/>
            <person name="Takazaki Y."/>
            <person name="Terasawa K."/>
            <person name="Tsugane M."/>
            <person name="Tsuji K."/>
            <person name="Ueda S."/>
            <person name="Waki K."/>
            <person name="Yamagata H."/>
            <person name="Yamamoto M."/>
            <person name="Yamamoto S."/>
            <person name="Yamane H."/>
            <person name="Yoshiki S."/>
            <person name="Yoshihara R."/>
            <person name="Yukawa K."/>
            <person name="Zhong H."/>
            <person name="Yano M."/>
            <person name="Yuan Q."/>
            <person name="Ouyang S."/>
            <person name="Liu J."/>
            <person name="Jones K.M."/>
            <person name="Gansberger K."/>
            <person name="Moffat K."/>
            <person name="Hill J."/>
            <person name="Bera J."/>
            <person name="Fadrosh D."/>
            <person name="Jin S."/>
            <person name="Johri S."/>
            <person name="Kim M."/>
            <person name="Overton L."/>
            <person name="Reardon M."/>
            <person name="Tsitrin T."/>
            <person name="Vuong H."/>
            <person name="Weaver B."/>
            <person name="Ciecko A."/>
            <person name="Tallon L."/>
            <person name="Jackson J."/>
            <person name="Pai G."/>
            <person name="Aken S.V."/>
            <person name="Utterback T."/>
            <person name="Reidmuller S."/>
            <person name="Feldblyum T."/>
            <person name="Hsiao J."/>
            <person name="Zismann V."/>
            <person name="Iobst S."/>
            <person name="de Vazeille A.R."/>
            <person name="Buell C.R."/>
            <person name="Ying K."/>
            <person name="Li Y."/>
            <person name="Lu T."/>
            <person name="Huang Y."/>
            <person name="Zhao Q."/>
            <person name="Feng Q."/>
            <person name="Zhang L."/>
            <person name="Zhu J."/>
            <person name="Weng Q."/>
            <person name="Mu J."/>
            <person name="Lu Y."/>
            <person name="Fan D."/>
            <person name="Liu Y."/>
            <person name="Guan J."/>
            <person name="Zhang Y."/>
            <person name="Yu S."/>
            <person name="Liu X."/>
            <person name="Zhang Y."/>
            <person name="Hong G."/>
            <person name="Han B."/>
            <person name="Choisne N."/>
            <person name="Demange N."/>
            <person name="Orjeda G."/>
            <person name="Samain S."/>
            <person name="Cattolico L."/>
            <person name="Pelletier E."/>
            <person name="Couloux A."/>
            <person name="Segurens B."/>
            <person name="Wincker P."/>
            <person name="D'Hont A."/>
            <person name="Scarpelli C."/>
            <person name="Weissenbach J."/>
            <person name="Salanoubat M."/>
            <person name="Quetier F."/>
            <person name="Yu Y."/>
            <person name="Kim H.R."/>
            <person name="Rambo T."/>
            <person name="Currie J."/>
            <person name="Collura K."/>
            <person name="Luo M."/>
            <person name="Yang T."/>
            <person name="Ammiraju J.S.S."/>
            <person name="Engler F."/>
            <person name="Soderlund C."/>
            <person name="Wing R.A."/>
            <person name="Palmer L.E."/>
            <person name="de la Bastide M."/>
            <person name="Spiegel L."/>
            <person name="Nascimento L."/>
            <person name="Zutavern T."/>
            <person name="O'Shaughnessy A."/>
            <person name="Dike S."/>
            <person name="Dedhia N."/>
            <person name="Preston R."/>
            <person name="Balija V."/>
            <person name="McCombie W.R."/>
            <person name="Chow T."/>
            <person name="Chen H."/>
            <person name="Chung M."/>
            <person name="Chen C."/>
            <person name="Shaw J."/>
            <person name="Wu H."/>
            <person name="Hsiao K."/>
            <person name="Chao Y."/>
            <person name="Chu M."/>
            <person name="Cheng C."/>
            <person name="Hour A."/>
            <person name="Lee P."/>
            <person name="Lin S."/>
            <person name="Lin Y."/>
            <person name="Liou J."/>
            <person name="Liu S."/>
            <person name="Hsing Y."/>
            <person name="Raghuvanshi S."/>
            <person name="Mohanty A."/>
            <person name="Bharti A.K."/>
            <person name="Gaur A."/>
            <person name="Gupta V."/>
            <person name="Kumar D."/>
            <person name="Ravi V."/>
            <person name="Vij S."/>
            <person name="Kapur A."/>
            <person name="Khurana P."/>
            <person name="Khurana P."/>
            <person name="Khurana J.P."/>
            <person name="Tyagi A.K."/>
            <person name="Gaikwad K."/>
            <person name="Singh A."/>
            <person name="Dalal V."/>
            <person name="Srivastava S."/>
            <person name="Dixit A."/>
            <person name="Pal A.K."/>
            <person name="Ghazi I.A."/>
            <person name="Yadav M."/>
            <person name="Pandit A."/>
            <person name="Bhargava A."/>
            <person name="Sureshbabu K."/>
            <person name="Batra K."/>
            <person name="Sharma T.R."/>
            <person name="Mohapatra T."/>
            <person name="Singh N.K."/>
            <person name="Messing J."/>
            <person name="Nelson A.B."/>
            <person name="Fuks G."/>
            <person name="Kavchok S."/>
            <person name="Keizer G."/>
            <person name="Linton E."/>
            <person name="Llaca V."/>
            <person name="Song R."/>
            <person name="Tanyolac B."/>
            <person name="Young S."/>
            <person name="Ho-Il K."/>
            <person name="Hahn J.H."/>
            <person name="Sangsakoo G."/>
            <person name="Vanavichit A."/>
            <person name="de Mattos Luiz.A.T."/>
            <person name="Zimmer P.D."/>
            <person name="Malone G."/>
            <person name="Dellagostin O."/>
            <person name="de Oliveira A.C."/>
            <person name="Bevan M."/>
            <person name="Bancroft I."/>
            <person name="Minx P."/>
            <person name="Cordum H."/>
            <person name="Wilson R."/>
            <person name="Cheng Z."/>
            <person name="Jin W."/>
            <person name="Jiang J."/>
            <person name="Leong S.A."/>
            <person name="Iwama H."/>
            <person name="Gojobori T."/>
            <person name="Itoh T."/>
            <person name="Niimura Y."/>
            <person name="Fujii Y."/>
            <person name="Habara T."/>
            <person name="Sakai H."/>
            <person name="Sato Y."/>
            <person name="Wilson G."/>
            <person name="Kumar K."/>
            <person name="McCouch S."/>
            <person name="Juretic N."/>
            <person name="Hoen D."/>
            <person name="Wright S."/>
            <person name="Bruskiewich R."/>
            <person name="Bureau T."/>
            <person name="Miyao A."/>
            <person name="Hirochika H."/>
            <person name="Nishikawa T."/>
            <person name="Kadowaki K."/>
            <person name="Sugiura M."/>
            <person name="Burr B."/>
            <person name="Sasaki T."/>
        </authorList>
    </citation>
    <scope>NUCLEOTIDE SEQUENCE [LARGE SCALE GENOMIC DNA]</scope>
    <source>
        <strain evidence="3">cv. Nipponbare</strain>
    </source>
</reference>
<feature type="compositionally biased region" description="Low complexity" evidence="1">
    <location>
        <begin position="68"/>
        <end position="90"/>
    </location>
</feature>
<feature type="compositionally biased region" description="Basic and acidic residues" evidence="1">
    <location>
        <begin position="103"/>
        <end position="118"/>
    </location>
</feature>
<gene>
    <name evidence="2" type="primary">OSJNBa0012O03.25</name>
</gene>
<organism evidence="2 3">
    <name type="scientific">Oryza sativa subsp. japonica</name>
    <name type="common">Rice</name>
    <dbReference type="NCBI Taxonomy" id="39947"/>
    <lineage>
        <taxon>Eukaryota</taxon>
        <taxon>Viridiplantae</taxon>
        <taxon>Streptophyta</taxon>
        <taxon>Embryophyta</taxon>
        <taxon>Tracheophyta</taxon>
        <taxon>Spermatophyta</taxon>
        <taxon>Magnoliopsida</taxon>
        <taxon>Liliopsida</taxon>
        <taxon>Poales</taxon>
        <taxon>Poaceae</taxon>
        <taxon>BOP clade</taxon>
        <taxon>Oryzoideae</taxon>
        <taxon>Oryzeae</taxon>
        <taxon>Oryzinae</taxon>
        <taxon>Oryza</taxon>
        <taxon>Oryza sativa</taxon>
    </lineage>
</organism>